<comment type="caution">
    <text evidence="1">The sequence shown here is derived from an EMBL/GenBank/DDBJ whole genome shotgun (WGS) entry which is preliminary data.</text>
</comment>
<organism evidence="1">
    <name type="scientific">marine sediment metagenome</name>
    <dbReference type="NCBI Taxonomy" id="412755"/>
    <lineage>
        <taxon>unclassified sequences</taxon>
        <taxon>metagenomes</taxon>
        <taxon>ecological metagenomes</taxon>
    </lineage>
</organism>
<proteinExistence type="predicted"/>
<reference evidence="1" key="1">
    <citation type="journal article" date="2014" name="Front. Microbiol.">
        <title>High frequency of phylogenetically diverse reductive dehalogenase-homologous genes in deep subseafloor sedimentary metagenomes.</title>
        <authorList>
            <person name="Kawai M."/>
            <person name="Futagami T."/>
            <person name="Toyoda A."/>
            <person name="Takaki Y."/>
            <person name="Nishi S."/>
            <person name="Hori S."/>
            <person name="Arai W."/>
            <person name="Tsubouchi T."/>
            <person name="Morono Y."/>
            <person name="Uchiyama I."/>
            <person name="Ito T."/>
            <person name="Fujiyama A."/>
            <person name="Inagaki F."/>
            <person name="Takami H."/>
        </authorList>
    </citation>
    <scope>NUCLEOTIDE SEQUENCE</scope>
    <source>
        <strain evidence="1">Expedition CK06-06</strain>
    </source>
</reference>
<evidence type="ECO:0000313" key="1">
    <source>
        <dbReference type="EMBL" id="GAH16617.1"/>
    </source>
</evidence>
<dbReference type="AlphaFoldDB" id="X1D8R3"/>
<accession>X1D8R3</accession>
<sequence length="100" mass="10930">DGSEFGKFIASSNVYNGYTLDNPNLTNADGTVGTLGETQVMAFDQSVNDSLVMPIRKEYEAYDDPTLLRVQKQGFFGWAELGFACLDPRSLGLGVIDRSL</sequence>
<protein>
    <submittedName>
        <fullName evidence="1">Uncharacterized protein</fullName>
    </submittedName>
</protein>
<feature type="non-terminal residue" evidence="1">
    <location>
        <position position="1"/>
    </location>
</feature>
<dbReference type="EMBL" id="BART01035688">
    <property type="protein sequence ID" value="GAH16617.1"/>
    <property type="molecule type" value="Genomic_DNA"/>
</dbReference>
<gene>
    <name evidence="1" type="ORF">S01H4_60498</name>
</gene>
<name>X1D8R3_9ZZZZ</name>